<dbReference type="Gene3D" id="3.40.50.1820">
    <property type="entry name" value="alpha/beta hydrolase"/>
    <property type="match status" value="1"/>
</dbReference>
<dbReference type="PANTHER" id="PTHR10655:SF17">
    <property type="entry name" value="LYSOPHOSPHOLIPASE-LIKE PROTEIN 1"/>
    <property type="match status" value="1"/>
</dbReference>
<keyword evidence="2" id="KW-0378">Hydrolase</keyword>
<dbReference type="KEGG" id="pabo:BCY86_00300"/>
<comment type="similarity">
    <text evidence="1">Belongs to the AB hydrolase superfamily. AB hydrolase 2 family.</text>
</comment>
<evidence type="ECO:0000313" key="4">
    <source>
        <dbReference type="EMBL" id="APR99285.1"/>
    </source>
</evidence>
<dbReference type="InterPro" id="IPR050565">
    <property type="entry name" value="LYPA1-2/EST-like"/>
</dbReference>
<sequence length="253" mass="27593">MASACDLVLQVIMIRRKFGPAQALLAGGTDHQGGGKGPICVLLHGFGADPYDLAPLASTLSLPNEVRWVFPEAPLPLESGFHSGRAWWMIDLGHLQTMLANHRGAELAQEVPNGLHEARAYLSQVLEAIEHDLHGHHSLLILGGFSQGAILSCDLAFCLDRRLSALIVLSGTIVAENEWEQGIARRMNLPIFQSHGDSDPILPFEGGVRLHQKMEQKHLKTTWCPFEGGHIIGPAVIIELKAFLEKMLSSSVQ</sequence>
<reference evidence="4 5" key="1">
    <citation type="submission" date="2016-08" db="EMBL/GenBank/DDBJ databases">
        <title>Identification and validation of antigenic proteins from Pajaroellobacter abortibovis using de-novo genome sequence assembly and reverse vaccinology.</title>
        <authorList>
            <person name="Welly B.T."/>
            <person name="Miller M.R."/>
            <person name="Stott J.L."/>
            <person name="Blanchard M.T."/>
            <person name="Islas-Trejo A.D."/>
            <person name="O'Rourke S.M."/>
            <person name="Young A.E."/>
            <person name="Medrano J.F."/>
            <person name="Van Eenennaam A.L."/>
        </authorList>
    </citation>
    <scope>NUCLEOTIDE SEQUENCE [LARGE SCALE GENOMIC DNA]</scope>
    <source>
        <strain evidence="4 5">BTF92-0548A/99-0131</strain>
    </source>
</reference>
<name>A0A1L6MV11_9BACT</name>
<dbReference type="GO" id="GO:0016787">
    <property type="term" value="F:hydrolase activity"/>
    <property type="evidence" value="ECO:0007669"/>
    <property type="project" value="UniProtKB-KW"/>
</dbReference>
<accession>A0A1L6MV11</accession>
<evidence type="ECO:0000313" key="5">
    <source>
        <dbReference type="Proteomes" id="UP000185544"/>
    </source>
</evidence>
<dbReference type="PANTHER" id="PTHR10655">
    <property type="entry name" value="LYSOPHOSPHOLIPASE-RELATED"/>
    <property type="match status" value="1"/>
</dbReference>
<dbReference type="Proteomes" id="UP000185544">
    <property type="component" value="Chromosome"/>
</dbReference>
<proteinExistence type="inferred from homology"/>
<dbReference type="InterPro" id="IPR003140">
    <property type="entry name" value="PLipase/COase/thioEstase"/>
</dbReference>
<gene>
    <name evidence="4" type="ORF">BCY86_00300</name>
</gene>
<evidence type="ECO:0000259" key="3">
    <source>
        <dbReference type="Pfam" id="PF02230"/>
    </source>
</evidence>
<dbReference type="SUPFAM" id="SSF53474">
    <property type="entry name" value="alpha/beta-Hydrolases"/>
    <property type="match status" value="1"/>
</dbReference>
<dbReference type="EMBL" id="CP016908">
    <property type="protein sequence ID" value="APR99285.1"/>
    <property type="molecule type" value="Genomic_DNA"/>
</dbReference>
<feature type="domain" description="Phospholipase/carboxylesterase/thioesterase" evidence="3">
    <location>
        <begin position="39"/>
        <end position="247"/>
    </location>
</feature>
<keyword evidence="5" id="KW-1185">Reference proteome</keyword>
<protein>
    <recommendedName>
        <fullName evidence="3">Phospholipase/carboxylesterase/thioesterase domain-containing protein</fullName>
    </recommendedName>
</protein>
<dbReference type="InterPro" id="IPR029058">
    <property type="entry name" value="AB_hydrolase_fold"/>
</dbReference>
<dbReference type="Pfam" id="PF02230">
    <property type="entry name" value="Abhydrolase_2"/>
    <property type="match status" value="1"/>
</dbReference>
<organism evidence="4 5">
    <name type="scientific">Pajaroellobacter abortibovis</name>
    <dbReference type="NCBI Taxonomy" id="1882918"/>
    <lineage>
        <taxon>Bacteria</taxon>
        <taxon>Pseudomonadati</taxon>
        <taxon>Myxococcota</taxon>
        <taxon>Polyangia</taxon>
        <taxon>Polyangiales</taxon>
        <taxon>Polyangiaceae</taxon>
    </lineage>
</organism>
<evidence type="ECO:0000256" key="1">
    <source>
        <dbReference type="ARBA" id="ARBA00006499"/>
    </source>
</evidence>
<dbReference type="AlphaFoldDB" id="A0A1L6MV11"/>
<evidence type="ECO:0000256" key="2">
    <source>
        <dbReference type="ARBA" id="ARBA00022801"/>
    </source>
</evidence>